<dbReference type="SUPFAM" id="SSF54236">
    <property type="entry name" value="Ubiquitin-like"/>
    <property type="match status" value="1"/>
</dbReference>
<dbReference type="WBParaSite" id="jg1307">
    <property type="protein sequence ID" value="jg1307"/>
    <property type="gene ID" value="jg1307"/>
</dbReference>
<feature type="compositionally biased region" description="Polar residues" evidence="1">
    <location>
        <begin position="301"/>
        <end position="320"/>
    </location>
</feature>
<feature type="region of interest" description="Disordered" evidence="1">
    <location>
        <begin position="277"/>
        <end position="323"/>
    </location>
</feature>
<dbReference type="Gene3D" id="2.40.240.130">
    <property type="match status" value="1"/>
</dbReference>
<keyword evidence="2" id="KW-1185">Reference proteome</keyword>
<feature type="compositionally biased region" description="Low complexity" evidence="1">
    <location>
        <begin position="279"/>
        <end position="292"/>
    </location>
</feature>
<evidence type="ECO:0000313" key="2">
    <source>
        <dbReference type="Proteomes" id="UP000887574"/>
    </source>
</evidence>
<feature type="compositionally biased region" description="Low complexity" evidence="1">
    <location>
        <begin position="55"/>
        <end position="67"/>
    </location>
</feature>
<evidence type="ECO:0000313" key="3">
    <source>
        <dbReference type="WBParaSite" id="jg1307"/>
    </source>
</evidence>
<protein>
    <submittedName>
        <fullName evidence="3">DIX domain-containing protein</fullName>
    </submittedName>
</protein>
<accession>A0A915CWF0</accession>
<dbReference type="InterPro" id="IPR029071">
    <property type="entry name" value="Ubiquitin-like_domsf"/>
</dbReference>
<sequence length="379" mass="41767">MNEQIEKIAQGPKCSAREVIISSGDVNQGMEDCTAGLDADDDVDQYFKQRMLPDSANSQQSPQIPQSRRTRRGRSPRSTSPDNSNAVPFPESTAGAQPQPHPLMTQSYINPISREYPLEFARPPTNYLNTGDEMATSMRFAHQQRAGINASDVRYSHHKSCSPNRLNEVNTGFSGMLATTSYYGDVVIPPNVQNMSQSAYVCPNSNRQNKMGFAPPPGSAQTHHQIAPQLKPKDGYCENDEDTSGIGSMTTHFTSTYFSDHSTNSYNKQRAAVFKKARQLSSAQGAGQQIAQRNKRRTGVQEFSQSSLPRPKQNDASLPSPSAPKMTISYKPCRFFFKTSCEDGSAPYQLLLVNDDSAILPVFEGKISAECRSLSEDSE</sequence>
<name>A0A915CWF0_9BILA</name>
<dbReference type="AlphaFoldDB" id="A0A915CWF0"/>
<dbReference type="Proteomes" id="UP000887574">
    <property type="component" value="Unplaced"/>
</dbReference>
<organism evidence="2 3">
    <name type="scientific">Ditylenchus dipsaci</name>
    <dbReference type="NCBI Taxonomy" id="166011"/>
    <lineage>
        <taxon>Eukaryota</taxon>
        <taxon>Metazoa</taxon>
        <taxon>Ecdysozoa</taxon>
        <taxon>Nematoda</taxon>
        <taxon>Chromadorea</taxon>
        <taxon>Rhabditida</taxon>
        <taxon>Tylenchina</taxon>
        <taxon>Tylenchomorpha</taxon>
        <taxon>Sphaerularioidea</taxon>
        <taxon>Anguinidae</taxon>
        <taxon>Anguininae</taxon>
        <taxon>Ditylenchus</taxon>
    </lineage>
</organism>
<proteinExistence type="predicted"/>
<reference evidence="3" key="1">
    <citation type="submission" date="2022-11" db="UniProtKB">
        <authorList>
            <consortium name="WormBaseParasite"/>
        </authorList>
    </citation>
    <scope>IDENTIFICATION</scope>
</reference>
<feature type="region of interest" description="Disordered" evidence="1">
    <location>
        <begin position="48"/>
        <end position="105"/>
    </location>
</feature>
<feature type="region of interest" description="Disordered" evidence="1">
    <location>
        <begin position="213"/>
        <end position="243"/>
    </location>
</feature>
<evidence type="ECO:0000256" key="1">
    <source>
        <dbReference type="SAM" id="MobiDB-lite"/>
    </source>
</evidence>
<dbReference type="InterPro" id="IPR038207">
    <property type="entry name" value="DIX_dom_sf"/>
</dbReference>